<feature type="domain" description="SHSP" evidence="13">
    <location>
        <begin position="50"/>
        <end position="160"/>
    </location>
</feature>
<dbReference type="SUPFAM" id="SSF49764">
    <property type="entry name" value="HSP20-like chaperones"/>
    <property type="match status" value="1"/>
</dbReference>
<evidence type="ECO:0000256" key="12">
    <source>
        <dbReference type="SAM" id="MobiDB-lite"/>
    </source>
</evidence>
<reference evidence="14" key="2">
    <citation type="submission" date="2025-08" db="UniProtKB">
        <authorList>
            <consortium name="Ensembl"/>
        </authorList>
    </citation>
    <scope>IDENTIFICATION</scope>
</reference>
<dbReference type="GO" id="GO:0015030">
    <property type="term" value="C:Cajal body"/>
    <property type="evidence" value="ECO:0007669"/>
    <property type="project" value="UniProtKB-SubCell"/>
</dbReference>
<protein>
    <recommendedName>
        <fullName evidence="8">Heat shock protein beta-7</fullName>
    </recommendedName>
    <alternativeName>
        <fullName evidence="9">Cardiovascular heat shock protein</fullName>
    </alternativeName>
</protein>
<reference evidence="14" key="3">
    <citation type="submission" date="2025-09" db="UniProtKB">
        <authorList>
            <consortium name="Ensembl"/>
        </authorList>
    </citation>
    <scope>IDENTIFICATION</scope>
</reference>
<dbReference type="InterPro" id="IPR002068">
    <property type="entry name" value="A-crystallin/Hsp20_dom"/>
</dbReference>
<dbReference type="AlphaFoldDB" id="A0A452ILF0"/>
<evidence type="ECO:0000259" key="13">
    <source>
        <dbReference type="PROSITE" id="PS01031"/>
    </source>
</evidence>
<evidence type="ECO:0000256" key="7">
    <source>
        <dbReference type="ARBA" id="ARBA00063305"/>
    </source>
</evidence>
<dbReference type="PANTHER" id="PTHR46907:SF2">
    <property type="entry name" value="HEAT SHOCK PROTEIN BETA-7"/>
    <property type="match status" value="1"/>
</dbReference>
<evidence type="ECO:0000256" key="8">
    <source>
        <dbReference type="ARBA" id="ARBA00073532"/>
    </source>
</evidence>
<evidence type="ECO:0000256" key="10">
    <source>
        <dbReference type="PROSITE-ProRule" id="PRU00285"/>
    </source>
</evidence>
<keyword evidence="4" id="KW-0346">Stress response</keyword>
<evidence type="ECO:0000256" key="3">
    <source>
        <dbReference type="ARBA" id="ARBA00022490"/>
    </source>
</evidence>
<sequence length="160" mass="17728">MSLKSSSAFRSERSFHQSSSPTPARDQHMEKARGLFGDDFGNFLRPRTEPLVFPARPGNMGNIKTLGDTYQFAVDVSDFSPEDIIVTTSNNQIEVHAEKLAADGTVMNTFTHKCQLPEDVNPTSVTSALGVDGTLTVKARRHPAKHTEHVQQTFRTEIKI</sequence>
<dbReference type="InterPro" id="IPR008978">
    <property type="entry name" value="HSP20-like_chaperone"/>
</dbReference>
<dbReference type="InterPro" id="IPR037885">
    <property type="entry name" value="ACD_HspB7"/>
</dbReference>
<keyword evidence="15" id="KW-1185">Reference proteome</keyword>
<evidence type="ECO:0000256" key="9">
    <source>
        <dbReference type="ARBA" id="ARBA00079209"/>
    </source>
</evidence>
<comment type="subcellular location">
    <subcellularLocation>
        <location evidence="2">Cytoplasm</location>
    </subcellularLocation>
    <subcellularLocation>
        <location evidence="1">Nucleus</location>
        <location evidence="1">Cajal body</location>
    </subcellularLocation>
</comment>
<organism evidence="14 15">
    <name type="scientific">Gopherus agassizii</name>
    <name type="common">Agassiz's desert tortoise</name>
    <dbReference type="NCBI Taxonomy" id="38772"/>
    <lineage>
        <taxon>Eukaryota</taxon>
        <taxon>Metazoa</taxon>
        <taxon>Chordata</taxon>
        <taxon>Craniata</taxon>
        <taxon>Vertebrata</taxon>
        <taxon>Euteleostomi</taxon>
        <taxon>Archelosauria</taxon>
        <taxon>Testudinata</taxon>
        <taxon>Testudines</taxon>
        <taxon>Cryptodira</taxon>
        <taxon>Durocryptodira</taxon>
        <taxon>Testudinoidea</taxon>
        <taxon>Testudinidae</taxon>
        <taxon>Gopherus</taxon>
    </lineage>
</organism>
<evidence type="ECO:0000313" key="15">
    <source>
        <dbReference type="Proteomes" id="UP000291020"/>
    </source>
</evidence>
<dbReference type="STRING" id="38772.ENSGAGP00000028670"/>
<keyword evidence="6" id="KW-0539">Nucleus</keyword>
<dbReference type="FunFam" id="2.60.40.790:FF:000020">
    <property type="entry name" value="heat shock protein beta-7 isoform X1"/>
    <property type="match status" value="1"/>
</dbReference>
<comment type="similarity">
    <text evidence="10 11">Belongs to the small heat shock protein (HSP20) family.</text>
</comment>
<dbReference type="CDD" id="cd06479">
    <property type="entry name" value="ACD_HspB7_like"/>
    <property type="match status" value="1"/>
</dbReference>
<accession>A0A452ILF0</accession>
<dbReference type="PANTHER" id="PTHR46907">
    <property type="entry name" value="HEAT SHOCK PROTEIN BETA-7-RELATED"/>
    <property type="match status" value="1"/>
</dbReference>
<proteinExistence type="inferred from homology"/>
<dbReference type="Ensembl" id="ENSGAGT00000032565.1">
    <property type="protein sequence ID" value="ENSGAGP00000028670.1"/>
    <property type="gene ID" value="ENSGAGG00000020779.1"/>
</dbReference>
<keyword evidence="3" id="KW-0963">Cytoplasm</keyword>
<evidence type="ECO:0000256" key="4">
    <source>
        <dbReference type="ARBA" id="ARBA00023016"/>
    </source>
</evidence>
<dbReference type="GO" id="GO:0005737">
    <property type="term" value="C:cytoplasm"/>
    <property type="evidence" value="ECO:0007669"/>
    <property type="project" value="UniProtKB-SubCell"/>
</dbReference>
<evidence type="ECO:0000256" key="6">
    <source>
        <dbReference type="ARBA" id="ARBA00023242"/>
    </source>
</evidence>
<dbReference type="PROSITE" id="PS01031">
    <property type="entry name" value="SHSP"/>
    <property type="match status" value="1"/>
</dbReference>
<name>A0A452ILF0_9SAUR</name>
<comment type="subunit">
    <text evidence="7">Interacts with C-terminal domain of actin-binding protein 280.</text>
</comment>
<evidence type="ECO:0000313" key="14">
    <source>
        <dbReference type="Ensembl" id="ENSGAGP00000028670.1"/>
    </source>
</evidence>
<dbReference type="Proteomes" id="UP000291020">
    <property type="component" value="Unassembled WGS sequence"/>
</dbReference>
<evidence type="ECO:0000256" key="1">
    <source>
        <dbReference type="ARBA" id="ARBA00004408"/>
    </source>
</evidence>
<keyword evidence="5" id="KW-0143">Chaperone</keyword>
<dbReference type="Gene3D" id="2.60.40.790">
    <property type="match status" value="1"/>
</dbReference>
<evidence type="ECO:0000256" key="5">
    <source>
        <dbReference type="ARBA" id="ARBA00023186"/>
    </source>
</evidence>
<dbReference type="Pfam" id="PF00011">
    <property type="entry name" value="HSP20"/>
    <property type="match status" value="1"/>
</dbReference>
<reference evidence="15" key="1">
    <citation type="journal article" date="2017" name="PLoS ONE">
        <title>The Agassiz's desert tortoise genome provides a resource for the conservation of a threatened species.</title>
        <authorList>
            <person name="Tollis M."/>
            <person name="DeNardo D.F."/>
            <person name="Cornelius J.A."/>
            <person name="Dolby G.A."/>
            <person name="Edwards T."/>
            <person name="Henen B.T."/>
            <person name="Karl A.E."/>
            <person name="Murphy R.W."/>
            <person name="Kusumi K."/>
        </authorList>
    </citation>
    <scope>NUCLEOTIDE SEQUENCE [LARGE SCALE GENOMIC DNA]</scope>
</reference>
<evidence type="ECO:0000256" key="2">
    <source>
        <dbReference type="ARBA" id="ARBA00004496"/>
    </source>
</evidence>
<dbReference type="GO" id="GO:0007507">
    <property type="term" value="P:heart development"/>
    <property type="evidence" value="ECO:0007669"/>
    <property type="project" value="InterPro"/>
</dbReference>
<evidence type="ECO:0000256" key="11">
    <source>
        <dbReference type="RuleBase" id="RU003616"/>
    </source>
</evidence>
<feature type="region of interest" description="Disordered" evidence="12">
    <location>
        <begin position="1"/>
        <end position="28"/>
    </location>
</feature>